<dbReference type="EMBL" id="BGZK01000862">
    <property type="protein sequence ID" value="GBP63189.1"/>
    <property type="molecule type" value="Genomic_DNA"/>
</dbReference>
<feature type="signal peptide" evidence="2">
    <location>
        <begin position="1"/>
        <end position="22"/>
    </location>
</feature>
<evidence type="ECO:0000256" key="1">
    <source>
        <dbReference type="SAM" id="MobiDB-lite"/>
    </source>
</evidence>
<evidence type="ECO:0000313" key="3">
    <source>
        <dbReference type="EMBL" id="GBP63189.1"/>
    </source>
</evidence>
<dbReference type="Proteomes" id="UP000299102">
    <property type="component" value="Unassembled WGS sequence"/>
</dbReference>
<proteinExistence type="predicted"/>
<protein>
    <submittedName>
        <fullName evidence="3">Uncharacterized protein</fullName>
    </submittedName>
</protein>
<keyword evidence="2" id="KW-0732">Signal</keyword>
<reference evidence="3 4" key="1">
    <citation type="journal article" date="2019" name="Commun. Biol.">
        <title>The bagworm genome reveals a unique fibroin gene that provides high tensile strength.</title>
        <authorList>
            <person name="Kono N."/>
            <person name="Nakamura H."/>
            <person name="Ohtoshi R."/>
            <person name="Tomita M."/>
            <person name="Numata K."/>
            <person name="Arakawa K."/>
        </authorList>
    </citation>
    <scope>NUCLEOTIDE SEQUENCE [LARGE SCALE GENOMIC DNA]</scope>
</reference>
<gene>
    <name evidence="3" type="ORF">EVAR_102352_1</name>
</gene>
<sequence>MLVRVLNLVWLLATAFAAPTSAEESNSDQSPFIQQNVQTAESSYGPPMDFVHRNPHTDHERPTFQKEDGHRLIPDIYRPDYIKPEYALDYRVAGLKGRPLKTLPWGPVAVLPQQVPRIRLAVPPGFGKPKQEHVADAEEKNLRGWNEHSRDHHHETLFPVVPVVQRIVIPHNIESNHGDRGHAGRHHHHQNHHIQNYREDHRDAHSYSDHRDHDHIHYDYAPEMIFGKDFNRATFPSLKNMLGIHQHH</sequence>
<feature type="compositionally biased region" description="Basic residues" evidence="1">
    <location>
        <begin position="183"/>
        <end position="192"/>
    </location>
</feature>
<dbReference type="OrthoDB" id="7460055at2759"/>
<evidence type="ECO:0000256" key="2">
    <source>
        <dbReference type="SAM" id="SignalP"/>
    </source>
</evidence>
<dbReference type="AlphaFoldDB" id="A0A4C1XLM1"/>
<feature type="chain" id="PRO_5020026380" evidence="2">
    <location>
        <begin position="23"/>
        <end position="248"/>
    </location>
</feature>
<name>A0A4C1XLM1_EUMVA</name>
<comment type="caution">
    <text evidence="3">The sequence shown here is derived from an EMBL/GenBank/DDBJ whole genome shotgun (WGS) entry which is preliminary data.</text>
</comment>
<evidence type="ECO:0000313" key="4">
    <source>
        <dbReference type="Proteomes" id="UP000299102"/>
    </source>
</evidence>
<keyword evidence="4" id="KW-1185">Reference proteome</keyword>
<feature type="region of interest" description="Disordered" evidence="1">
    <location>
        <begin position="177"/>
        <end position="200"/>
    </location>
</feature>
<organism evidence="3 4">
    <name type="scientific">Eumeta variegata</name>
    <name type="common">Bagworm moth</name>
    <name type="synonym">Eumeta japonica</name>
    <dbReference type="NCBI Taxonomy" id="151549"/>
    <lineage>
        <taxon>Eukaryota</taxon>
        <taxon>Metazoa</taxon>
        <taxon>Ecdysozoa</taxon>
        <taxon>Arthropoda</taxon>
        <taxon>Hexapoda</taxon>
        <taxon>Insecta</taxon>
        <taxon>Pterygota</taxon>
        <taxon>Neoptera</taxon>
        <taxon>Endopterygota</taxon>
        <taxon>Lepidoptera</taxon>
        <taxon>Glossata</taxon>
        <taxon>Ditrysia</taxon>
        <taxon>Tineoidea</taxon>
        <taxon>Psychidae</taxon>
        <taxon>Oiketicinae</taxon>
        <taxon>Eumeta</taxon>
    </lineage>
</organism>
<accession>A0A4C1XLM1</accession>